<dbReference type="PRINTS" id="PR00038">
    <property type="entry name" value="HTHLUXR"/>
</dbReference>
<keyword evidence="3" id="KW-0804">Transcription</keyword>
<comment type="caution">
    <text evidence="6">The sequence shown here is derived from an EMBL/GenBank/DDBJ whole genome shotgun (WGS) entry which is preliminary data.</text>
</comment>
<gene>
    <name evidence="6" type="ORF">PAI11_28540</name>
</gene>
<dbReference type="InterPro" id="IPR016032">
    <property type="entry name" value="Sig_transdc_resp-reg_C-effctor"/>
</dbReference>
<evidence type="ECO:0000256" key="2">
    <source>
        <dbReference type="ARBA" id="ARBA00023125"/>
    </source>
</evidence>
<dbReference type="SMART" id="SM00421">
    <property type="entry name" value="HTH_LUXR"/>
    <property type="match status" value="1"/>
</dbReference>
<dbReference type="GO" id="GO:0006355">
    <property type="term" value="P:regulation of DNA-templated transcription"/>
    <property type="evidence" value="ECO:0007669"/>
    <property type="project" value="InterPro"/>
</dbReference>
<sequence>MGIELASPTKRAKWDDPEIRRRRDAALEHRIVEALDRARLLTDVPSWTAGQGGEHIEGVERYLDAAVGEVLDRVRGDGVGMSKAELVLACELAVELQRLRQQHQEGRVRQRLLALTAISDSLNRPRGEASLTRLLQRAAEEACTACGFDRAMLFRVDGSLLVIESTHFNGHPVWASDCHRHAVEHPLELDPERLETEMLRRKAAALMTDPMDDPRAWKPIIHKVETAGYVAVPLLADGRVIATIHADTHFSGRVVDALDRDAMSAFAAGLGYALERAVLVHRLEAQRDAVREMVRATEVSVAQLCEEEISLAGRDGRGRGTRELGGAGAAGGGPAPSRVHAGSRLHELLTRRELEVLQLLATGATNSSIADRLVISHGTVKSHVKQVLRKLHASNRAEAVSRFMRMNAGDPTCP</sequence>
<feature type="region of interest" description="Disordered" evidence="4">
    <location>
        <begin position="314"/>
        <end position="340"/>
    </location>
</feature>
<dbReference type="Proteomes" id="UP000005143">
    <property type="component" value="Unassembled WGS sequence"/>
</dbReference>
<evidence type="ECO:0000313" key="7">
    <source>
        <dbReference type="Proteomes" id="UP000005143"/>
    </source>
</evidence>
<dbReference type="RefSeq" id="WP_007576356.1">
    <property type="nucleotide sequence ID" value="NZ_AGUD01000227.1"/>
</dbReference>
<keyword evidence="7" id="KW-1185">Reference proteome</keyword>
<dbReference type="PROSITE" id="PS50043">
    <property type="entry name" value="HTH_LUXR_2"/>
    <property type="match status" value="1"/>
</dbReference>
<evidence type="ECO:0000313" key="6">
    <source>
        <dbReference type="EMBL" id="EHN10324.1"/>
    </source>
</evidence>
<dbReference type="PANTHER" id="PTHR44688">
    <property type="entry name" value="DNA-BINDING TRANSCRIPTIONAL ACTIVATOR DEVR_DOSR"/>
    <property type="match status" value="1"/>
</dbReference>
<keyword evidence="1" id="KW-0805">Transcription regulation</keyword>
<dbReference type="GO" id="GO:0003677">
    <property type="term" value="F:DNA binding"/>
    <property type="evidence" value="ECO:0007669"/>
    <property type="project" value="UniProtKB-KW"/>
</dbReference>
<evidence type="ECO:0000256" key="3">
    <source>
        <dbReference type="ARBA" id="ARBA00023163"/>
    </source>
</evidence>
<accession>H0E7Q0</accession>
<proteinExistence type="predicted"/>
<organism evidence="6 7">
    <name type="scientific">Patulibacter medicamentivorans</name>
    <dbReference type="NCBI Taxonomy" id="1097667"/>
    <lineage>
        <taxon>Bacteria</taxon>
        <taxon>Bacillati</taxon>
        <taxon>Actinomycetota</taxon>
        <taxon>Thermoleophilia</taxon>
        <taxon>Solirubrobacterales</taxon>
        <taxon>Patulibacteraceae</taxon>
        <taxon>Patulibacter</taxon>
    </lineage>
</organism>
<feature type="domain" description="HTH luxR-type" evidence="5">
    <location>
        <begin position="342"/>
        <end position="407"/>
    </location>
</feature>
<dbReference type="AlphaFoldDB" id="H0E7Q0"/>
<keyword evidence="2" id="KW-0238">DNA-binding</keyword>
<evidence type="ECO:0000259" key="5">
    <source>
        <dbReference type="PROSITE" id="PS50043"/>
    </source>
</evidence>
<dbReference type="InterPro" id="IPR036388">
    <property type="entry name" value="WH-like_DNA-bd_sf"/>
</dbReference>
<name>H0E7Q0_9ACTN</name>
<dbReference type="SUPFAM" id="SSF55781">
    <property type="entry name" value="GAF domain-like"/>
    <property type="match status" value="1"/>
</dbReference>
<feature type="compositionally biased region" description="Gly residues" evidence="4">
    <location>
        <begin position="323"/>
        <end position="334"/>
    </location>
</feature>
<dbReference type="SUPFAM" id="SSF46894">
    <property type="entry name" value="C-terminal effector domain of the bipartite response regulators"/>
    <property type="match status" value="1"/>
</dbReference>
<reference evidence="6 7" key="1">
    <citation type="journal article" date="2013" name="Biodegradation">
        <title>Quantitative proteomic analysis of ibuprofen-degrading Patulibacter sp. strain I11.</title>
        <authorList>
            <person name="Almeida B."/>
            <person name="Kjeldal H."/>
            <person name="Lolas I."/>
            <person name="Knudsen A.D."/>
            <person name="Carvalho G."/>
            <person name="Nielsen K.L."/>
            <person name="Barreto Crespo M.T."/>
            <person name="Stensballe A."/>
            <person name="Nielsen J.L."/>
        </authorList>
    </citation>
    <scope>NUCLEOTIDE SEQUENCE [LARGE SCALE GENOMIC DNA]</scope>
    <source>
        <strain evidence="6 7">I11</strain>
    </source>
</reference>
<dbReference type="InterPro" id="IPR029016">
    <property type="entry name" value="GAF-like_dom_sf"/>
</dbReference>
<dbReference type="Gene3D" id="3.30.450.40">
    <property type="match status" value="1"/>
</dbReference>
<dbReference type="SMART" id="SM00065">
    <property type="entry name" value="GAF"/>
    <property type="match status" value="1"/>
</dbReference>
<evidence type="ECO:0000256" key="1">
    <source>
        <dbReference type="ARBA" id="ARBA00023015"/>
    </source>
</evidence>
<dbReference type="Pfam" id="PF13185">
    <property type="entry name" value="GAF_2"/>
    <property type="match status" value="1"/>
</dbReference>
<dbReference type="InterPro" id="IPR003018">
    <property type="entry name" value="GAF"/>
</dbReference>
<dbReference type="InterPro" id="IPR000792">
    <property type="entry name" value="Tscrpt_reg_LuxR_C"/>
</dbReference>
<dbReference type="CDD" id="cd06170">
    <property type="entry name" value="LuxR_C_like"/>
    <property type="match status" value="1"/>
</dbReference>
<protein>
    <submittedName>
        <fullName evidence="6">Putative GAF sensor protein</fullName>
    </submittedName>
</protein>
<dbReference type="EMBL" id="AGUD01000227">
    <property type="protein sequence ID" value="EHN10324.1"/>
    <property type="molecule type" value="Genomic_DNA"/>
</dbReference>
<dbReference type="Gene3D" id="1.10.10.10">
    <property type="entry name" value="Winged helix-like DNA-binding domain superfamily/Winged helix DNA-binding domain"/>
    <property type="match status" value="1"/>
</dbReference>
<dbReference type="OrthoDB" id="27092at2"/>
<evidence type="ECO:0000256" key="4">
    <source>
        <dbReference type="SAM" id="MobiDB-lite"/>
    </source>
</evidence>
<dbReference type="PATRIC" id="fig|1097667.3.peg.2830"/>
<dbReference type="PANTHER" id="PTHR44688:SF16">
    <property type="entry name" value="DNA-BINDING TRANSCRIPTIONAL ACTIVATOR DEVR_DOSR"/>
    <property type="match status" value="1"/>
</dbReference>
<dbReference type="Pfam" id="PF00196">
    <property type="entry name" value="GerE"/>
    <property type="match status" value="1"/>
</dbReference>